<dbReference type="GO" id="GO:0004222">
    <property type="term" value="F:metalloendopeptidase activity"/>
    <property type="evidence" value="ECO:0007669"/>
    <property type="project" value="InterPro"/>
</dbReference>
<feature type="compositionally biased region" description="Polar residues" evidence="7">
    <location>
        <begin position="388"/>
        <end position="403"/>
    </location>
</feature>
<evidence type="ECO:0000256" key="4">
    <source>
        <dbReference type="ARBA" id="ARBA00022833"/>
    </source>
</evidence>
<dbReference type="Gene3D" id="3.30.2010.10">
    <property type="entry name" value="Metalloproteases ('zincins'), catalytic domain"/>
    <property type="match status" value="1"/>
</dbReference>
<dbReference type="KEGG" id="trs:Terro_1081"/>
<feature type="region of interest" description="Disordered" evidence="7">
    <location>
        <begin position="90"/>
        <end position="124"/>
    </location>
</feature>
<dbReference type="GO" id="GO:0016020">
    <property type="term" value="C:membrane"/>
    <property type="evidence" value="ECO:0007669"/>
    <property type="project" value="TreeGrafter"/>
</dbReference>
<dbReference type="Proteomes" id="UP000006056">
    <property type="component" value="Chromosome"/>
</dbReference>
<keyword evidence="2" id="KW-0479">Metal-binding</keyword>
<accession>I3ZDT4</accession>
<feature type="chain" id="PRO_5003684696" evidence="8">
    <location>
        <begin position="22"/>
        <end position="416"/>
    </location>
</feature>
<protein>
    <submittedName>
        <fullName evidence="10">Peptidase family M48</fullName>
    </submittedName>
</protein>
<keyword evidence="5 6" id="KW-0482">Metalloprotease</keyword>
<dbReference type="Pfam" id="PF01435">
    <property type="entry name" value="Peptidase_M48"/>
    <property type="match status" value="1"/>
</dbReference>
<keyword evidence="1 6" id="KW-0645">Protease</keyword>
<feature type="compositionally biased region" description="Basic and acidic residues" evidence="7">
    <location>
        <begin position="404"/>
        <end position="416"/>
    </location>
</feature>
<dbReference type="GO" id="GO:0051603">
    <property type="term" value="P:proteolysis involved in protein catabolic process"/>
    <property type="evidence" value="ECO:0007669"/>
    <property type="project" value="TreeGrafter"/>
</dbReference>
<evidence type="ECO:0000256" key="3">
    <source>
        <dbReference type="ARBA" id="ARBA00022801"/>
    </source>
</evidence>
<keyword evidence="3 6" id="KW-0378">Hydrolase</keyword>
<dbReference type="PANTHER" id="PTHR22726">
    <property type="entry name" value="METALLOENDOPEPTIDASE OMA1"/>
    <property type="match status" value="1"/>
</dbReference>
<comment type="cofactor">
    <cofactor evidence="6">
        <name>Zn(2+)</name>
        <dbReference type="ChEBI" id="CHEBI:29105"/>
    </cofactor>
    <text evidence="6">Binds 1 zinc ion per subunit.</text>
</comment>
<feature type="compositionally biased region" description="Basic and acidic residues" evidence="7">
    <location>
        <begin position="374"/>
        <end position="383"/>
    </location>
</feature>
<evidence type="ECO:0000313" key="10">
    <source>
        <dbReference type="EMBL" id="AFL87402.1"/>
    </source>
</evidence>
<feature type="domain" description="Peptidase M48" evidence="9">
    <location>
        <begin position="165"/>
        <end position="339"/>
    </location>
</feature>
<dbReference type="RefSeq" id="WP_014784971.1">
    <property type="nucleotide sequence ID" value="NC_018014.1"/>
</dbReference>
<dbReference type="eggNOG" id="COG4783">
    <property type="taxonomic scope" value="Bacteria"/>
</dbReference>
<evidence type="ECO:0000259" key="9">
    <source>
        <dbReference type="Pfam" id="PF01435"/>
    </source>
</evidence>
<dbReference type="STRING" id="926566.Terro_1081"/>
<reference evidence="10 11" key="1">
    <citation type="submission" date="2012-06" db="EMBL/GenBank/DDBJ databases">
        <title>Complete genome of Terriglobus roseus DSM 18391.</title>
        <authorList>
            <consortium name="US DOE Joint Genome Institute (JGI-PGF)"/>
            <person name="Lucas S."/>
            <person name="Copeland A."/>
            <person name="Lapidus A."/>
            <person name="Glavina del Rio T."/>
            <person name="Dalin E."/>
            <person name="Tice H."/>
            <person name="Bruce D."/>
            <person name="Goodwin L."/>
            <person name="Pitluck S."/>
            <person name="Peters L."/>
            <person name="Mikhailova N."/>
            <person name="Munk A.C.C."/>
            <person name="Kyrpides N."/>
            <person name="Mavromatis K."/>
            <person name="Ivanova N."/>
            <person name="Brettin T."/>
            <person name="Detter J.C."/>
            <person name="Han C."/>
            <person name="Larimer F."/>
            <person name="Land M."/>
            <person name="Hauser L."/>
            <person name="Markowitz V."/>
            <person name="Cheng J.-F."/>
            <person name="Hugenholtz P."/>
            <person name="Woyke T."/>
            <person name="Wu D."/>
            <person name="Brambilla E."/>
            <person name="Klenk H.-P."/>
            <person name="Eisen J.A."/>
        </authorList>
    </citation>
    <scope>NUCLEOTIDE SEQUENCE [LARGE SCALE GENOMIC DNA]</scope>
    <source>
        <strain evidence="11">DSM 18391 / NRRL B-41598 / KBS 63</strain>
    </source>
</reference>
<dbReference type="InterPro" id="IPR001915">
    <property type="entry name" value="Peptidase_M48"/>
</dbReference>
<gene>
    <name evidence="10" type="ordered locus">Terro_1081</name>
</gene>
<evidence type="ECO:0000256" key="6">
    <source>
        <dbReference type="RuleBase" id="RU003983"/>
    </source>
</evidence>
<keyword evidence="8" id="KW-0732">Signal</keyword>
<dbReference type="HOGENOM" id="CLU_029002_2_0_0"/>
<name>I3ZDT4_TERRK</name>
<feature type="signal peptide" evidence="8">
    <location>
        <begin position="1"/>
        <end position="21"/>
    </location>
</feature>
<evidence type="ECO:0000256" key="8">
    <source>
        <dbReference type="SAM" id="SignalP"/>
    </source>
</evidence>
<organism evidence="10 11">
    <name type="scientific">Terriglobus roseus (strain DSM 18391 / NRRL B-41598 / KBS 63)</name>
    <dbReference type="NCBI Taxonomy" id="926566"/>
    <lineage>
        <taxon>Bacteria</taxon>
        <taxon>Pseudomonadati</taxon>
        <taxon>Acidobacteriota</taxon>
        <taxon>Terriglobia</taxon>
        <taxon>Terriglobales</taxon>
        <taxon>Acidobacteriaceae</taxon>
        <taxon>Terriglobus</taxon>
    </lineage>
</organism>
<dbReference type="PATRIC" id="fig|926566.3.peg.1065"/>
<sequence>MNLKNLVLVATLSVAAPFALSAPLVAQQSPTSTTPGTSTPPSTTPGTSNPNQTNPGGNQPSTTSKTGNGPTGEGPVTATKEDLEKARLEAAKSNNEPIPEPGDDLRKDIKKGSADDVSASGTREIGGRGMGNWFSTDWEVRNGKGYAVEIERSSHLVTDPVIVEYVNRVGQNIVKNSDAKVPFTIKVLDSDEINAMALPGGFFYVNSGLILACDEEAELAGVMAHEIAHVAAHHAARQMTRMQYAQIGMVPLMFVGGYTGYGIYQAAQIAVPLSFLSFSRTFEAQADWLGVQYMYRAGYDPQAFVQIFEKLQALEKRKPGVLARAFSDHPQTPDRIADSEKEIATILPARPDYVVSGSEFDEIKARLARIQNKRKVDGGKDGNKPTLRRTSASNNDPNSTTQDKSTDDRPTLGRRE</sequence>
<dbReference type="PANTHER" id="PTHR22726:SF1">
    <property type="entry name" value="METALLOENDOPEPTIDASE OMA1, MITOCHONDRIAL"/>
    <property type="match status" value="1"/>
</dbReference>
<dbReference type="InterPro" id="IPR051156">
    <property type="entry name" value="Mito/Outer_Membr_Metalloprot"/>
</dbReference>
<feature type="compositionally biased region" description="Basic and acidic residues" evidence="7">
    <location>
        <begin position="103"/>
        <end position="114"/>
    </location>
</feature>
<feature type="region of interest" description="Disordered" evidence="7">
    <location>
        <begin position="371"/>
        <end position="416"/>
    </location>
</feature>
<evidence type="ECO:0000256" key="2">
    <source>
        <dbReference type="ARBA" id="ARBA00022723"/>
    </source>
</evidence>
<dbReference type="AlphaFoldDB" id="I3ZDT4"/>
<evidence type="ECO:0000256" key="1">
    <source>
        <dbReference type="ARBA" id="ARBA00022670"/>
    </source>
</evidence>
<feature type="compositionally biased region" description="Low complexity" evidence="7">
    <location>
        <begin position="28"/>
        <end position="61"/>
    </location>
</feature>
<evidence type="ECO:0000256" key="7">
    <source>
        <dbReference type="SAM" id="MobiDB-lite"/>
    </source>
</evidence>
<proteinExistence type="inferred from homology"/>
<feature type="region of interest" description="Disordered" evidence="7">
    <location>
        <begin position="28"/>
        <end position="77"/>
    </location>
</feature>
<comment type="similarity">
    <text evidence="6">Belongs to the peptidase M48 family.</text>
</comment>
<evidence type="ECO:0000313" key="11">
    <source>
        <dbReference type="Proteomes" id="UP000006056"/>
    </source>
</evidence>
<keyword evidence="4 6" id="KW-0862">Zinc</keyword>
<dbReference type="EMBL" id="CP003379">
    <property type="protein sequence ID" value="AFL87402.1"/>
    <property type="molecule type" value="Genomic_DNA"/>
</dbReference>
<keyword evidence="11" id="KW-1185">Reference proteome</keyword>
<dbReference type="GO" id="GO:0046872">
    <property type="term" value="F:metal ion binding"/>
    <property type="evidence" value="ECO:0007669"/>
    <property type="project" value="UniProtKB-KW"/>
</dbReference>
<evidence type="ECO:0000256" key="5">
    <source>
        <dbReference type="ARBA" id="ARBA00023049"/>
    </source>
</evidence>